<gene>
    <name evidence="15" type="primary">nadB</name>
    <name evidence="15" type="ORF">GJU40_04365</name>
</gene>
<keyword evidence="6 12" id="KW-0285">Flavoprotein</keyword>
<dbReference type="InterPro" id="IPR003953">
    <property type="entry name" value="FAD-dep_OxRdtase_2_FAD-bd"/>
</dbReference>
<evidence type="ECO:0000256" key="9">
    <source>
        <dbReference type="ARBA" id="ARBA00023002"/>
    </source>
</evidence>
<protein>
    <recommendedName>
        <fullName evidence="5 11">L-aspartate oxidase</fullName>
        <ecNumber evidence="4 11">1.4.3.16</ecNumber>
    </recommendedName>
</protein>
<keyword evidence="9 12" id="KW-0560">Oxidoreductase</keyword>
<dbReference type="InterPro" id="IPR015939">
    <property type="entry name" value="Fum_Rdtase/Succ_DH_flav-like_C"/>
</dbReference>
<dbReference type="InterPro" id="IPR036188">
    <property type="entry name" value="FAD/NAD-bd_sf"/>
</dbReference>
<comment type="cofactor">
    <cofactor evidence="1 12">
        <name>FAD</name>
        <dbReference type="ChEBI" id="CHEBI:57692"/>
    </cofactor>
</comment>
<comment type="subcellular location">
    <subcellularLocation>
        <location evidence="12">Cytoplasm</location>
    </subcellularLocation>
</comment>
<dbReference type="SUPFAM" id="SSF46977">
    <property type="entry name" value="Succinate dehydrogenase/fumarate reductase flavoprotein C-terminal domain"/>
    <property type="match status" value="1"/>
</dbReference>
<dbReference type="AlphaFoldDB" id="A0A7X2LXK8"/>
<comment type="similarity">
    <text evidence="3 12">Belongs to the FAD-dependent oxidoreductase 2 family. NadB subfamily.</text>
</comment>
<name>A0A7X2LXK8_9BACI</name>
<dbReference type="NCBIfam" id="NF005978">
    <property type="entry name" value="PRK08071.1"/>
    <property type="match status" value="1"/>
</dbReference>
<evidence type="ECO:0000256" key="8">
    <source>
        <dbReference type="ARBA" id="ARBA00022827"/>
    </source>
</evidence>
<dbReference type="Proteomes" id="UP000448867">
    <property type="component" value="Unassembled WGS sequence"/>
</dbReference>
<dbReference type="InterPro" id="IPR027477">
    <property type="entry name" value="Succ_DH/fumarate_Rdtase_cat_sf"/>
</dbReference>
<dbReference type="FunFam" id="3.90.700.10:FF:000002">
    <property type="entry name" value="L-aspartate oxidase"/>
    <property type="match status" value="1"/>
</dbReference>
<reference evidence="15 16" key="1">
    <citation type="submission" date="2019-11" db="EMBL/GenBank/DDBJ databases">
        <title>Bacillus lacus genome.</title>
        <authorList>
            <person name="Allen C.J."/>
            <person name="Newman J.D."/>
        </authorList>
    </citation>
    <scope>NUCLEOTIDE SEQUENCE [LARGE SCALE GENOMIC DNA]</scope>
    <source>
        <strain evidence="15 16">KCTC 33946</strain>
    </source>
</reference>
<dbReference type="NCBIfam" id="TIGR00551">
    <property type="entry name" value="nadB"/>
    <property type="match status" value="1"/>
</dbReference>
<comment type="function">
    <text evidence="12">Catalyzes the oxidation of L-aspartate to iminoaspartate.</text>
</comment>
<keyword evidence="8 12" id="KW-0274">FAD</keyword>
<dbReference type="GO" id="GO:0033765">
    <property type="term" value="F:steroid dehydrogenase activity, acting on the CH-CH group of donors"/>
    <property type="evidence" value="ECO:0007669"/>
    <property type="project" value="UniProtKB-ARBA"/>
</dbReference>
<dbReference type="PANTHER" id="PTHR42716:SF2">
    <property type="entry name" value="L-ASPARTATE OXIDASE, CHLOROPLASTIC"/>
    <property type="match status" value="1"/>
</dbReference>
<dbReference type="SUPFAM" id="SSF56425">
    <property type="entry name" value="Succinate dehydrogenase/fumarate reductase flavoprotein, catalytic domain"/>
    <property type="match status" value="1"/>
</dbReference>
<dbReference type="SUPFAM" id="SSF51905">
    <property type="entry name" value="FAD/NAD(P)-binding domain"/>
    <property type="match status" value="1"/>
</dbReference>
<dbReference type="Pfam" id="PF00890">
    <property type="entry name" value="FAD_binding_2"/>
    <property type="match status" value="1"/>
</dbReference>
<feature type="domain" description="FAD-dependent oxidoreductase 2 FAD-binding" evidence="13">
    <location>
        <begin position="5"/>
        <end position="370"/>
    </location>
</feature>
<evidence type="ECO:0000313" key="15">
    <source>
        <dbReference type="EMBL" id="MRX71406.1"/>
    </source>
</evidence>
<evidence type="ECO:0000256" key="7">
    <source>
        <dbReference type="ARBA" id="ARBA00022642"/>
    </source>
</evidence>
<dbReference type="GO" id="GO:0005737">
    <property type="term" value="C:cytoplasm"/>
    <property type="evidence" value="ECO:0007669"/>
    <property type="project" value="UniProtKB-SubCell"/>
</dbReference>
<dbReference type="GO" id="GO:0008734">
    <property type="term" value="F:L-aspartate oxidase activity"/>
    <property type="evidence" value="ECO:0007669"/>
    <property type="project" value="UniProtKB-UniRule"/>
</dbReference>
<dbReference type="Gene3D" id="3.90.700.10">
    <property type="entry name" value="Succinate dehydrogenase/fumarate reductase flavoprotein, catalytic domain"/>
    <property type="match status" value="1"/>
</dbReference>
<proteinExistence type="inferred from homology"/>
<dbReference type="Gene3D" id="1.20.58.100">
    <property type="entry name" value="Fumarate reductase/succinate dehydrogenase flavoprotein-like, C-terminal domain"/>
    <property type="match status" value="1"/>
</dbReference>
<evidence type="ECO:0000313" key="16">
    <source>
        <dbReference type="Proteomes" id="UP000448867"/>
    </source>
</evidence>
<evidence type="ECO:0000256" key="1">
    <source>
        <dbReference type="ARBA" id="ARBA00001974"/>
    </source>
</evidence>
<dbReference type="Gene3D" id="3.50.50.60">
    <property type="entry name" value="FAD/NAD(P)-binding domain"/>
    <property type="match status" value="1"/>
</dbReference>
<evidence type="ECO:0000259" key="14">
    <source>
        <dbReference type="Pfam" id="PF02910"/>
    </source>
</evidence>
<evidence type="ECO:0000256" key="3">
    <source>
        <dbReference type="ARBA" id="ARBA00008562"/>
    </source>
</evidence>
<evidence type="ECO:0000256" key="6">
    <source>
        <dbReference type="ARBA" id="ARBA00022630"/>
    </source>
</evidence>
<dbReference type="UniPathway" id="UPA00253">
    <property type="reaction ID" value="UER00326"/>
</dbReference>
<dbReference type="InterPro" id="IPR037099">
    <property type="entry name" value="Fum_R/Succ_DH_flav-like_C_sf"/>
</dbReference>
<keyword evidence="16" id="KW-1185">Reference proteome</keyword>
<evidence type="ECO:0000256" key="5">
    <source>
        <dbReference type="ARBA" id="ARBA00021901"/>
    </source>
</evidence>
<comment type="catalytic activity">
    <reaction evidence="10">
        <text>L-aspartate + O2 = iminosuccinate + H2O2</text>
        <dbReference type="Rhea" id="RHEA:25876"/>
        <dbReference type="ChEBI" id="CHEBI:15379"/>
        <dbReference type="ChEBI" id="CHEBI:16240"/>
        <dbReference type="ChEBI" id="CHEBI:29991"/>
        <dbReference type="ChEBI" id="CHEBI:77875"/>
        <dbReference type="EC" id="1.4.3.16"/>
    </reaction>
    <physiologicalReaction direction="left-to-right" evidence="10">
        <dbReference type="Rhea" id="RHEA:25877"/>
    </physiologicalReaction>
</comment>
<dbReference type="PANTHER" id="PTHR42716">
    <property type="entry name" value="L-ASPARTATE OXIDASE"/>
    <property type="match status" value="1"/>
</dbReference>
<accession>A0A7X2LXK8</accession>
<dbReference type="OrthoDB" id="9806724at2"/>
<evidence type="ECO:0000259" key="13">
    <source>
        <dbReference type="Pfam" id="PF00890"/>
    </source>
</evidence>
<evidence type="ECO:0000256" key="2">
    <source>
        <dbReference type="ARBA" id="ARBA00004950"/>
    </source>
</evidence>
<keyword evidence="7 12" id="KW-0662">Pyridine nucleotide biosynthesis</keyword>
<dbReference type="Pfam" id="PF02910">
    <property type="entry name" value="Succ_DH_flav_C"/>
    <property type="match status" value="1"/>
</dbReference>
<evidence type="ECO:0000256" key="12">
    <source>
        <dbReference type="RuleBase" id="RU362049"/>
    </source>
</evidence>
<evidence type="ECO:0000256" key="10">
    <source>
        <dbReference type="ARBA" id="ARBA00048305"/>
    </source>
</evidence>
<evidence type="ECO:0000256" key="11">
    <source>
        <dbReference type="NCBIfam" id="TIGR00551"/>
    </source>
</evidence>
<comment type="pathway">
    <text evidence="2 12">Cofactor biosynthesis; NAD(+) biosynthesis; iminoaspartate from L-aspartate (oxidase route): step 1/1.</text>
</comment>
<feature type="domain" description="Fumarate reductase/succinate dehydrogenase flavoprotein-like C-terminal" evidence="14">
    <location>
        <begin position="413"/>
        <end position="506"/>
    </location>
</feature>
<dbReference type="EMBL" id="WKKI01000004">
    <property type="protein sequence ID" value="MRX71406.1"/>
    <property type="molecule type" value="Genomic_DNA"/>
</dbReference>
<dbReference type="GO" id="GO:0034628">
    <property type="term" value="P:'de novo' NAD+ biosynthetic process from L-aspartate"/>
    <property type="evidence" value="ECO:0007669"/>
    <property type="project" value="TreeGrafter"/>
</dbReference>
<dbReference type="EC" id="1.4.3.16" evidence="4 11"/>
<organism evidence="15 16">
    <name type="scientific">Metabacillus lacus</name>
    <dbReference type="NCBI Taxonomy" id="1983721"/>
    <lineage>
        <taxon>Bacteria</taxon>
        <taxon>Bacillati</taxon>
        <taxon>Bacillota</taxon>
        <taxon>Bacilli</taxon>
        <taxon>Bacillales</taxon>
        <taxon>Bacillaceae</taxon>
        <taxon>Metabacillus</taxon>
    </lineage>
</organism>
<comment type="caution">
    <text evidence="15">The sequence shown here is derived from an EMBL/GenBank/DDBJ whole genome shotgun (WGS) entry which is preliminary data.</text>
</comment>
<dbReference type="InterPro" id="IPR005288">
    <property type="entry name" value="NadB"/>
</dbReference>
<evidence type="ECO:0000256" key="4">
    <source>
        <dbReference type="ARBA" id="ARBA00012173"/>
    </source>
</evidence>
<sequence>MPQSDILIIGSGLAALAIAYHTHMHKNVTIITKKSLKDSNSVMAQGGIAVPISSEDSWKAHYKDTMEAGCFHNSSKAVEHLIKEGLCEVKALIEAGMNFDRDERGRVLLGKEGAHGCNRILHAGGDATGKKLIEFFLKKLKEKVSFIEDETAVELIVDRGYCSGATVRDRDGNMKYRYAEATIIATGGFGSLYSQTSNCPSLTGDGLAMAYKAGAELADLEFVQFHPTMLYINGETKGLISEAVRGEGAFLVDENGRRIMEGVHPFQDLAPRDVVSRAIFQQMESGKSIFLNISTVKNFRERFPTITNLCEQHSISLEKGLLPVAPGMHFAMGGISTDLNGRTSVAALYAAGEAACTGVHGANRLASNSLLEGLAFARSIANHIVKTPGQGYCRAVKKEQKLPIDTPQLPSQKEIQEMMARYVGIQRNEAGLLKAVGWFQGYTNQKNFWRFNVKEFTSEQTAVYHMLISGYLVSRSALQRTESRGAHFRTDFPFADEEAWRGKQIIQSINSLDQQGLGRAGVL</sequence>